<gene>
    <name evidence="3" type="ORF">NG895_07670</name>
</gene>
<reference evidence="3" key="1">
    <citation type="submission" date="2022-06" db="EMBL/GenBank/DDBJ databases">
        <title>Aeoliella straminimaris, a novel planctomycete from sediments.</title>
        <authorList>
            <person name="Vitorino I.R."/>
            <person name="Lage O.M."/>
        </authorList>
    </citation>
    <scope>NUCLEOTIDE SEQUENCE</scope>
    <source>
        <strain evidence="3">ICT_H6.2</strain>
    </source>
</reference>
<accession>A0A9X2JFY0</accession>
<evidence type="ECO:0000256" key="2">
    <source>
        <dbReference type="SAM" id="SignalP"/>
    </source>
</evidence>
<keyword evidence="2" id="KW-0732">Signal</keyword>
<feature type="signal peptide" evidence="2">
    <location>
        <begin position="1"/>
        <end position="25"/>
    </location>
</feature>
<dbReference type="RefSeq" id="WP_252851887.1">
    <property type="nucleotide sequence ID" value="NZ_JAMXLR010000026.1"/>
</dbReference>
<dbReference type="EMBL" id="JAMXLR010000026">
    <property type="protein sequence ID" value="MCO6043782.1"/>
    <property type="molecule type" value="Genomic_DNA"/>
</dbReference>
<name>A0A9X2JFY0_9BACT</name>
<evidence type="ECO:0000256" key="1">
    <source>
        <dbReference type="SAM" id="MobiDB-lite"/>
    </source>
</evidence>
<keyword evidence="4" id="KW-1185">Reference proteome</keyword>
<feature type="chain" id="PRO_5040798841" evidence="2">
    <location>
        <begin position="26"/>
        <end position="217"/>
    </location>
</feature>
<comment type="caution">
    <text evidence="3">The sequence shown here is derived from an EMBL/GenBank/DDBJ whole genome shotgun (WGS) entry which is preliminary data.</text>
</comment>
<organism evidence="3 4">
    <name type="scientific">Aeoliella straminimaris</name>
    <dbReference type="NCBI Taxonomy" id="2954799"/>
    <lineage>
        <taxon>Bacteria</taxon>
        <taxon>Pseudomonadati</taxon>
        <taxon>Planctomycetota</taxon>
        <taxon>Planctomycetia</taxon>
        <taxon>Pirellulales</taxon>
        <taxon>Lacipirellulaceae</taxon>
        <taxon>Aeoliella</taxon>
    </lineage>
</organism>
<feature type="region of interest" description="Disordered" evidence="1">
    <location>
        <begin position="117"/>
        <end position="217"/>
    </location>
</feature>
<dbReference type="Proteomes" id="UP001155241">
    <property type="component" value="Unassembled WGS sequence"/>
</dbReference>
<evidence type="ECO:0000313" key="3">
    <source>
        <dbReference type="EMBL" id="MCO6043782.1"/>
    </source>
</evidence>
<sequence>MAVYRTLVVASLAVLLALAADSALADCCAGHRASYLVGIGGRIGPSRATPFAGTLNPRYANPQYASASSIGGPMALPGPTDFLVRQAALQQAAQYERYNPSFDATADSVQYASDVELMESPAEKESAASEEPAEESWSPSYPGQQPPRHMAAQQPRATERQQPPRQIADGSPTRETARQASPQRRVAKRSRSKNVGAFGSPAAMRLANSLQTAGLGR</sequence>
<dbReference type="AlphaFoldDB" id="A0A9X2JFY0"/>
<proteinExistence type="predicted"/>
<protein>
    <submittedName>
        <fullName evidence="3">Uncharacterized protein</fullName>
    </submittedName>
</protein>
<evidence type="ECO:0000313" key="4">
    <source>
        <dbReference type="Proteomes" id="UP001155241"/>
    </source>
</evidence>
<feature type="compositionally biased region" description="Polar residues" evidence="1">
    <location>
        <begin position="208"/>
        <end position="217"/>
    </location>
</feature>